<gene>
    <name evidence="3" type="ORF">ABU614_13785</name>
    <name evidence="2" type="ORF">V2J18_07195</name>
</gene>
<accession>A0AAU8MPG9</accession>
<dbReference type="Proteomes" id="UP001387215">
    <property type="component" value="Unassembled WGS sequence"/>
</dbReference>
<protein>
    <submittedName>
        <fullName evidence="3">Uncharacterized protein</fullName>
    </submittedName>
</protein>
<keyword evidence="4" id="KW-1185">Reference proteome</keyword>
<dbReference type="AlphaFoldDB" id="A0AAU8MPG9"/>
<reference evidence="3" key="2">
    <citation type="submission" date="2024-06" db="EMBL/GenBank/DDBJ databases">
        <authorList>
            <person name="Li S."/>
        </authorList>
    </citation>
    <scope>NUCLEOTIDE SEQUENCE</scope>
    <source>
        <strain evidence="3">SR10</strain>
    </source>
</reference>
<evidence type="ECO:0000313" key="3">
    <source>
        <dbReference type="EMBL" id="XCO73466.1"/>
    </source>
</evidence>
<name>A0AAU8MPG9_9GAMM</name>
<evidence type="ECO:0000313" key="4">
    <source>
        <dbReference type="Proteomes" id="UP001387215"/>
    </source>
</evidence>
<dbReference type="EMBL" id="JBANDL010000002">
    <property type="protein sequence ID" value="MEI2454462.1"/>
    <property type="molecule type" value="Genomic_DNA"/>
</dbReference>
<organism evidence="3">
    <name type="scientific">Lysobacter firmicutimachus</name>
    <dbReference type="NCBI Taxonomy" id="1792846"/>
    <lineage>
        <taxon>Bacteria</taxon>
        <taxon>Pseudomonadati</taxon>
        <taxon>Pseudomonadota</taxon>
        <taxon>Gammaproteobacteria</taxon>
        <taxon>Lysobacterales</taxon>
        <taxon>Lysobacteraceae</taxon>
        <taxon>Lysobacter</taxon>
    </lineage>
</organism>
<feature type="compositionally biased region" description="Polar residues" evidence="1">
    <location>
        <begin position="1"/>
        <end position="16"/>
    </location>
</feature>
<proteinExistence type="predicted"/>
<dbReference type="RefSeq" id="WP_336131419.1">
    <property type="nucleotide sequence ID" value="NZ_CP159925.1"/>
</dbReference>
<evidence type="ECO:0000313" key="2">
    <source>
        <dbReference type="EMBL" id="MEI2454462.1"/>
    </source>
</evidence>
<dbReference type="EMBL" id="CP159925">
    <property type="protein sequence ID" value="XCO73466.1"/>
    <property type="molecule type" value="Genomic_DNA"/>
</dbReference>
<reference evidence="2 4" key="1">
    <citation type="submission" date="2024-02" db="EMBL/GenBank/DDBJ databases">
        <title>Lysobacter Genome Sequencing and Mining.</title>
        <authorList>
            <person name="Bierman J."/>
            <person name="Walker M.C."/>
        </authorList>
    </citation>
    <scope>NUCLEOTIDE SEQUENCE [LARGE SCALE GENOMIC DNA]</scope>
    <source>
        <strain evidence="2 4">PB6250</strain>
    </source>
</reference>
<evidence type="ECO:0000256" key="1">
    <source>
        <dbReference type="SAM" id="MobiDB-lite"/>
    </source>
</evidence>
<feature type="region of interest" description="Disordered" evidence="1">
    <location>
        <begin position="1"/>
        <end position="21"/>
    </location>
</feature>
<sequence length="461" mass="50625">MLKNQPQDANSAQPGDNGNDEIVSAFRDQAYERRVQQRALTGDAAAAADYNQKPWSLLYSALVNSLGVTPETFQLVYPFTKWNWETAQSGFIGSAQYDFCSTMPQWSAVGNYISSGDRFNDAYQQFLNVIVAATDDAKLRQKIRDADQQMTSASNNYDSIYRQAEIRYGDQVKDNDPSFSDWLGSLAGKGWATKLATADTKLTQAQTTYNALVAEANTPGLAEAQKQYANQDFYAHLESPGLQNYPMVPYWAVAQNAADWVDAVMANEGPAGATMGFTSRDSSYDYKKTWAGGSAAVLQWFWEVQVNGKWERVTQFESDNELEVSLEFQAIDQIQIQPADWYNGPVVRSLSDGPYTRGYSEFGGDGNKAVFGEKGFFTLLKTGMIVGFKPAFTIRTSKSTFDSFRQKFGSATGLRIGPFVFEAAGGSEHAGWNASASGQTFSGTTSSNQALIIGVTISKLP</sequence>